<dbReference type="RefSeq" id="WP_310310872.1">
    <property type="nucleotide sequence ID" value="NZ_BAAAXB010000001.1"/>
</dbReference>
<name>A0ABU1Q3Q5_9PSEU</name>
<proteinExistence type="predicted"/>
<feature type="transmembrane region" description="Helical" evidence="2">
    <location>
        <begin position="246"/>
        <end position="265"/>
    </location>
</feature>
<feature type="transmembrane region" description="Helical" evidence="2">
    <location>
        <begin position="21"/>
        <end position="40"/>
    </location>
</feature>
<feature type="transmembrane region" description="Helical" evidence="2">
    <location>
        <begin position="216"/>
        <end position="234"/>
    </location>
</feature>
<dbReference type="Pfam" id="PF01757">
    <property type="entry name" value="Acyl_transf_3"/>
    <property type="match status" value="1"/>
</dbReference>
<accession>A0ABU1Q3Q5</accession>
<feature type="transmembrane region" description="Helical" evidence="2">
    <location>
        <begin position="84"/>
        <end position="103"/>
    </location>
</feature>
<evidence type="ECO:0000313" key="4">
    <source>
        <dbReference type="EMBL" id="MDR6597525.1"/>
    </source>
</evidence>
<feature type="transmembrane region" description="Helical" evidence="2">
    <location>
        <begin position="189"/>
        <end position="204"/>
    </location>
</feature>
<dbReference type="Proteomes" id="UP001268819">
    <property type="component" value="Unassembled WGS sequence"/>
</dbReference>
<evidence type="ECO:0000256" key="1">
    <source>
        <dbReference type="SAM" id="MobiDB-lite"/>
    </source>
</evidence>
<dbReference type="EMBL" id="JAVDSG010000001">
    <property type="protein sequence ID" value="MDR6597525.1"/>
    <property type="molecule type" value="Genomic_DNA"/>
</dbReference>
<keyword evidence="2" id="KW-1133">Transmembrane helix</keyword>
<feature type="transmembrane region" description="Helical" evidence="2">
    <location>
        <begin position="145"/>
        <end position="162"/>
    </location>
</feature>
<feature type="transmembrane region" description="Helical" evidence="2">
    <location>
        <begin position="313"/>
        <end position="332"/>
    </location>
</feature>
<keyword evidence="2" id="KW-0812">Transmembrane</keyword>
<keyword evidence="5" id="KW-1185">Reference proteome</keyword>
<feature type="compositionally biased region" description="Low complexity" evidence="1">
    <location>
        <begin position="354"/>
        <end position="381"/>
    </location>
</feature>
<dbReference type="InterPro" id="IPR050879">
    <property type="entry name" value="Acyltransferase_3"/>
</dbReference>
<feature type="domain" description="Acyltransferase 3" evidence="3">
    <location>
        <begin position="16"/>
        <end position="326"/>
    </location>
</feature>
<organism evidence="4 5">
    <name type="scientific">Saccharothrix longispora</name>
    <dbReference type="NCBI Taxonomy" id="33920"/>
    <lineage>
        <taxon>Bacteria</taxon>
        <taxon>Bacillati</taxon>
        <taxon>Actinomycetota</taxon>
        <taxon>Actinomycetes</taxon>
        <taxon>Pseudonocardiales</taxon>
        <taxon>Pseudonocardiaceae</taxon>
        <taxon>Saccharothrix</taxon>
    </lineage>
</organism>
<sequence>MSTLAHSEYLAMRRFPALDGMRAIAAVMVVFFHYAGPTWVSLNGWIGVHMFFVLSGYLITTLAVREQDRTGRLSIRDFYLRRLFRIMPVYYVVLALVVVFALVRDEFVTSGLAGVLPEYLTFTNEWTPPGQVFGQSWTLGIEQKFYVVWPLLLTALGALALAWRASATVGLLGLAVIGHFAMPPQFSSAAYYMILFGCLLAFVLHSPKGFAVLRPFTHPLAAIPVLAALVLVQVNMDVLGVPAGGLPAVAGYGVVVALLVVSTLRPGPVQRVLSIAPMRFVGERSYSLYLVQGIAGTVVMLSVPAFAVHRTATGVAVTIVSLLMADLLFRWVEQPMIAFGRKVVSRPNARAERAPATAEATAGQRPEPAVAAAPAVASQPA</sequence>
<dbReference type="InterPro" id="IPR002656">
    <property type="entry name" value="Acyl_transf_3_dom"/>
</dbReference>
<evidence type="ECO:0000313" key="5">
    <source>
        <dbReference type="Proteomes" id="UP001268819"/>
    </source>
</evidence>
<feature type="transmembrane region" description="Helical" evidence="2">
    <location>
        <begin position="46"/>
        <end position="64"/>
    </location>
</feature>
<feature type="region of interest" description="Disordered" evidence="1">
    <location>
        <begin position="350"/>
        <end position="381"/>
    </location>
</feature>
<reference evidence="4 5" key="1">
    <citation type="submission" date="2023-07" db="EMBL/GenBank/DDBJ databases">
        <title>Sequencing the genomes of 1000 actinobacteria strains.</title>
        <authorList>
            <person name="Klenk H.-P."/>
        </authorList>
    </citation>
    <scope>NUCLEOTIDE SEQUENCE [LARGE SCALE GENOMIC DNA]</scope>
    <source>
        <strain evidence="4 5">DSM 43749</strain>
    </source>
</reference>
<comment type="caution">
    <text evidence="4">The sequence shown here is derived from an EMBL/GenBank/DDBJ whole genome shotgun (WGS) entry which is preliminary data.</text>
</comment>
<feature type="transmembrane region" description="Helical" evidence="2">
    <location>
        <begin position="286"/>
        <end position="307"/>
    </location>
</feature>
<gene>
    <name evidence="4" type="ORF">J2S66_005909</name>
</gene>
<evidence type="ECO:0000256" key="2">
    <source>
        <dbReference type="SAM" id="Phobius"/>
    </source>
</evidence>
<dbReference type="PANTHER" id="PTHR23028:SF53">
    <property type="entry name" value="ACYL_TRANSF_3 DOMAIN-CONTAINING PROTEIN"/>
    <property type="match status" value="1"/>
</dbReference>
<dbReference type="PANTHER" id="PTHR23028">
    <property type="entry name" value="ACETYLTRANSFERASE"/>
    <property type="match status" value="1"/>
</dbReference>
<evidence type="ECO:0000259" key="3">
    <source>
        <dbReference type="Pfam" id="PF01757"/>
    </source>
</evidence>
<keyword evidence="2" id="KW-0472">Membrane</keyword>
<protein>
    <submittedName>
        <fullName evidence="4">Peptidoglycan/LPS O-acetylase OafA/YrhL</fullName>
    </submittedName>
</protein>